<keyword evidence="4" id="KW-1185">Reference proteome</keyword>
<dbReference type="InterPro" id="IPR051091">
    <property type="entry name" value="O-Glucosyltr/Glycosyltrsf_90"/>
</dbReference>
<protein>
    <submittedName>
        <fullName evidence="3">Glycosyl transferase family 90</fullName>
    </submittedName>
</protein>
<sequence length="354" mass="38495">MTDAPSFDDRLATYAAPIAGATPTTYDVPDTVEMALCGPAQTVDEVLETLAGLPYGRAQAAKFPSRRLRELVETYVAPVSRAFLAAGRRRPFLARLGDNRDAMSRPGFVKSRMIEDPGQGVLAPLNHARHFSPVADVAAVDRPYADKDDRLVWRGATTGRFIRAEPDAPPYSARYHVHRLAGEGAARADWDIGYSLVTRPQHLVDVPLETIHAATRPHLSMTQLLGSKFLLVLEGNDVSSGLKWILASQSVPVMPTPTVESWACEAMLRPFVHYVPVASDLSDLAEVHAWCRDNDAACRDMARAGQVFMAAFGDPESEDRLLAAVVQTYADRVTLAPGGPEARAVLARIAGLSW</sequence>
<evidence type="ECO:0000259" key="2">
    <source>
        <dbReference type="SMART" id="SM00672"/>
    </source>
</evidence>
<dbReference type="PANTHER" id="PTHR12203">
    <property type="entry name" value="KDEL LYS-ASP-GLU-LEU CONTAINING - RELATED"/>
    <property type="match status" value="1"/>
</dbReference>
<dbReference type="GO" id="GO:0016740">
    <property type="term" value="F:transferase activity"/>
    <property type="evidence" value="ECO:0007669"/>
    <property type="project" value="UniProtKB-KW"/>
</dbReference>
<evidence type="ECO:0000313" key="3">
    <source>
        <dbReference type="EMBL" id="URI16334.1"/>
    </source>
</evidence>
<evidence type="ECO:0000256" key="1">
    <source>
        <dbReference type="ARBA" id="ARBA00022679"/>
    </source>
</evidence>
<gene>
    <name evidence="3" type="ORF">M8231_04940</name>
</gene>
<proteinExistence type="predicted"/>
<name>A0ABY4SPX8_9CAUL</name>
<keyword evidence="1 3" id="KW-0808">Transferase</keyword>
<dbReference type="InterPro" id="IPR006598">
    <property type="entry name" value="CAP10"/>
</dbReference>
<reference evidence="3" key="1">
    <citation type="submission" date="2022-05" db="EMBL/GenBank/DDBJ databases">
        <title>Brevundimonas albigilva TT17 genome sequence.</title>
        <authorList>
            <person name="Lee K."/>
            <person name="Son H."/>
        </authorList>
    </citation>
    <scope>NUCLEOTIDE SEQUENCE</scope>
    <source>
        <strain evidence="3">TT17</strain>
    </source>
</reference>
<dbReference type="Pfam" id="PF05686">
    <property type="entry name" value="Glyco_transf_90"/>
    <property type="match status" value="1"/>
</dbReference>
<accession>A0ABY4SPX8</accession>
<dbReference type="PANTHER" id="PTHR12203:SF35">
    <property type="entry name" value="PROTEIN O-GLUCOSYLTRANSFERASE 1"/>
    <property type="match status" value="1"/>
</dbReference>
<dbReference type="EMBL" id="CP097649">
    <property type="protein sequence ID" value="URI16334.1"/>
    <property type="molecule type" value="Genomic_DNA"/>
</dbReference>
<organism evidence="3 4">
    <name type="scientific">Brevundimonas albigilva</name>
    <dbReference type="NCBI Taxonomy" id="1312364"/>
    <lineage>
        <taxon>Bacteria</taxon>
        <taxon>Pseudomonadati</taxon>
        <taxon>Pseudomonadota</taxon>
        <taxon>Alphaproteobacteria</taxon>
        <taxon>Caulobacterales</taxon>
        <taxon>Caulobacteraceae</taxon>
        <taxon>Brevundimonas</taxon>
    </lineage>
</organism>
<dbReference type="SMART" id="SM00672">
    <property type="entry name" value="CAP10"/>
    <property type="match status" value="1"/>
</dbReference>
<evidence type="ECO:0000313" key="4">
    <source>
        <dbReference type="Proteomes" id="UP001055429"/>
    </source>
</evidence>
<dbReference type="Proteomes" id="UP001055429">
    <property type="component" value="Chromosome"/>
</dbReference>
<feature type="domain" description="Glycosyl transferase CAP10" evidence="2">
    <location>
        <begin position="101"/>
        <end position="330"/>
    </location>
</feature>
<dbReference type="RefSeq" id="WP_249750973.1">
    <property type="nucleotide sequence ID" value="NZ_CP097298.1"/>
</dbReference>